<keyword evidence="2" id="KW-0472">Membrane</keyword>
<evidence type="ECO:0000313" key="3">
    <source>
        <dbReference type="EMBL" id="CAG2242574.1"/>
    </source>
</evidence>
<name>A0A8S3UJF1_MYTED</name>
<keyword evidence="2" id="KW-0812">Transmembrane</keyword>
<feature type="region of interest" description="Disordered" evidence="1">
    <location>
        <begin position="327"/>
        <end position="359"/>
    </location>
</feature>
<feature type="transmembrane region" description="Helical" evidence="2">
    <location>
        <begin position="137"/>
        <end position="157"/>
    </location>
</feature>
<dbReference type="Gene3D" id="1.20.1070.10">
    <property type="entry name" value="Rhodopsin 7-helix transmembrane proteins"/>
    <property type="match status" value="1"/>
</dbReference>
<dbReference type="AlphaFoldDB" id="A0A8S3UJF1"/>
<comment type="caution">
    <text evidence="3">The sequence shown here is derived from an EMBL/GenBank/DDBJ whole genome shotgun (WGS) entry which is preliminary data.</text>
</comment>
<keyword evidence="2" id="KW-1133">Transmembrane helix</keyword>
<evidence type="ECO:0000256" key="1">
    <source>
        <dbReference type="SAM" id="MobiDB-lite"/>
    </source>
</evidence>
<dbReference type="PANTHER" id="PTHR34153:SF2">
    <property type="entry name" value="SI:CH211-262H13.3-RELATED"/>
    <property type="match status" value="1"/>
</dbReference>
<feature type="transmembrane region" description="Helical" evidence="2">
    <location>
        <begin position="97"/>
        <end position="125"/>
    </location>
</feature>
<dbReference type="OrthoDB" id="6159834at2759"/>
<feature type="transmembrane region" description="Helical" evidence="2">
    <location>
        <begin position="20"/>
        <end position="41"/>
    </location>
</feature>
<evidence type="ECO:0000256" key="2">
    <source>
        <dbReference type="SAM" id="Phobius"/>
    </source>
</evidence>
<gene>
    <name evidence="3" type="ORF">MEDL_54735</name>
</gene>
<evidence type="ECO:0000313" key="4">
    <source>
        <dbReference type="Proteomes" id="UP000683360"/>
    </source>
</evidence>
<keyword evidence="4" id="KW-1185">Reference proteome</keyword>
<feature type="transmembrane region" description="Helical" evidence="2">
    <location>
        <begin position="190"/>
        <end position="213"/>
    </location>
</feature>
<reference evidence="3" key="1">
    <citation type="submission" date="2021-03" db="EMBL/GenBank/DDBJ databases">
        <authorList>
            <person name="Bekaert M."/>
        </authorList>
    </citation>
    <scope>NUCLEOTIDE SEQUENCE</scope>
</reference>
<accession>A0A8S3UJF1</accession>
<feature type="transmembrane region" description="Helical" evidence="2">
    <location>
        <begin position="53"/>
        <end position="77"/>
    </location>
</feature>
<dbReference type="EMBL" id="CAJPWZ010002676">
    <property type="protein sequence ID" value="CAG2242574.1"/>
    <property type="molecule type" value="Genomic_DNA"/>
</dbReference>
<feature type="transmembrane region" description="Helical" evidence="2">
    <location>
        <begin position="220"/>
        <end position="240"/>
    </location>
</feature>
<organism evidence="3 4">
    <name type="scientific">Mytilus edulis</name>
    <name type="common">Blue mussel</name>
    <dbReference type="NCBI Taxonomy" id="6550"/>
    <lineage>
        <taxon>Eukaryota</taxon>
        <taxon>Metazoa</taxon>
        <taxon>Spiralia</taxon>
        <taxon>Lophotrochozoa</taxon>
        <taxon>Mollusca</taxon>
        <taxon>Bivalvia</taxon>
        <taxon>Autobranchia</taxon>
        <taxon>Pteriomorphia</taxon>
        <taxon>Mytilida</taxon>
        <taxon>Mytiloidea</taxon>
        <taxon>Mytilidae</taxon>
        <taxon>Mytilinae</taxon>
        <taxon>Mytilus</taxon>
    </lineage>
</organism>
<proteinExistence type="predicted"/>
<dbReference type="Proteomes" id="UP000683360">
    <property type="component" value="Unassembled WGS sequence"/>
</dbReference>
<sequence length="359" mass="40754">MTKLMNDTDYIFETPREIGIPMIVTTFCSIVVSFTVLIAVMKTTNGNFFNWKIIDRFSLYTVICDILFYFSQTAYGIHNVFERRVPNTEIGKLECTIYGVLIMEFQLSQVILNTITAIYAFNLVMRNQKMALGKWDMYLLCPAFGIPLILLTISAFFDQFGRNPVAQTMAMNSSFGHQSAVNGRRLALKLSLYVLIHVIQFGAGVVEAVWIVIEEPPIGVRYATVFIGATGGMMNGAVYLKIKHLSTSGGDTIKQSVRRIMGTILENCIAMKLNWLGRGDKTAFSRMIIKDVLIKSVRKNRSCKETSDKEIEDAAKDWLRFSLDREGGRKQRRERKNNINNNDTVEIQIEEDNTRGDDQ</sequence>
<protein>
    <submittedName>
        <fullName evidence="3">Uncharacterized protein</fullName>
    </submittedName>
</protein>
<dbReference type="PANTHER" id="PTHR34153">
    <property type="entry name" value="SI:CH211-262H13.3-RELATED-RELATED"/>
    <property type="match status" value="1"/>
</dbReference>